<proteinExistence type="predicted"/>
<dbReference type="InterPro" id="IPR008271">
    <property type="entry name" value="Ser/Thr_kinase_AS"/>
</dbReference>
<dbReference type="PROSITE" id="PS00108">
    <property type="entry name" value="PROTEIN_KINASE_ST"/>
    <property type="match status" value="1"/>
</dbReference>
<dbReference type="PROSITE" id="PS50011">
    <property type="entry name" value="PROTEIN_KINASE_DOM"/>
    <property type="match status" value="1"/>
</dbReference>
<keyword evidence="2" id="KW-0418">Kinase</keyword>
<dbReference type="Proteomes" id="UP001153069">
    <property type="component" value="Unassembled WGS sequence"/>
</dbReference>
<keyword evidence="2" id="KW-0808">Transferase</keyword>
<accession>A0A9N8HYS2</accession>
<dbReference type="InterPro" id="IPR011009">
    <property type="entry name" value="Kinase-like_dom_sf"/>
</dbReference>
<dbReference type="PANTHER" id="PTHR24347">
    <property type="entry name" value="SERINE/THREONINE-PROTEIN KINASE"/>
    <property type="match status" value="1"/>
</dbReference>
<dbReference type="GO" id="GO:0004672">
    <property type="term" value="F:protein kinase activity"/>
    <property type="evidence" value="ECO:0007669"/>
    <property type="project" value="InterPro"/>
</dbReference>
<feature type="domain" description="Protein kinase" evidence="1">
    <location>
        <begin position="1"/>
        <end position="145"/>
    </location>
</feature>
<dbReference type="SUPFAM" id="SSF56112">
    <property type="entry name" value="Protein kinase-like (PK-like)"/>
    <property type="match status" value="1"/>
</dbReference>
<dbReference type="SMART" id="SM00220">
    <property type="entry name" value="S_TKc"/>
    <property type="match status" value="1"/>
</dbReference>
<evidence type="ECO:0000259" key="1">
    <source>
        <dbReference type="PROSITE" id="PS50011"/>
    </source>
</evidence>
<evidence type="ECO:0000313" key="3">
    <source>
        <dbReference type="Proteomes" id="UP001153069"/>
    </source>
</evidence>
<protein>
    <submittedName>
        <fullName evidence="2">MAP kinase-activated protein kinase 2</fullName>
    </submittedName>
</protein>
<comment type="caution">
    <text evidence="2">The sequence shown here is derived from an EMBL/GenBank/DDBJ whole genome shotgun (WGS) entry which is preliminary data.</text>
</comment>
<dbReference type="Gene3D" id="1.10.510.10">
    <property type="entry name" value="Transferase(Phosphotransferase) domain 1"/>
    <property type="match status" value="1"/>
</dbReference>
<dbReference type="OrthoDB" id="193931at2759"/>
<name>A0A9N8HYS2_9STRA</name>
<keyword evidence="3" id="KW-1185">Reference proteome</keyword>
<dbReference type="Pfam" id="PF00069">
    <property type="entry name" value="Pkinase"/>
    <property type="match status" value="1"/>
</dbReference>
<evidence type="ECO:0000313" key="2">
    <source>
        <dbReference type="EMBL" id="CAB9530667.1"/>
    </source>
</evidence>
<dbReference type="GO" id="GO:0005524">
    <property type="term" value="F:ATP binding"/>
    <property type="evidence" value="ECO:0007669"/>
    <property type="project" value="InterPro"/>
</dbReference>
<dbReference type="InterPro" id="IPR000719">
    <property type="entry name" value="Prot_kinase_dom"/>
</dbReference>
<dbReference type="AlphaFoldDB" id="A0A9N8HYS2"/>
<dbReference type="EMBL" id="CAICTM010002979">
    <property type="protein sequence ID" value="CAB9530667.1"/>
    <property type="molecule type" value="Genomic_DNA"/>
</dbReference>
<organism evidence="2 3">
    <name type="scientific">Seminavis robusta</name>
    <dbReference type="NCBI Taxonomy" id="568900"/>
    <lineage>
        <taxon>Eukaryota</taxon>
        <taxon>Sar</taxon>
        <taxon>Stramenopiles</taxon>
        <taxon>Ochrophyta</taxon>
        <taxon>Bacillariophyta</taxon>
        <taxon>Bacillariophyceae</taxon>
        <taxon>Bacillariophycidae</taxon>
        <taxon>Naviculales</taxon>
        <taxon>Naviculaceae</taxon>
        <taxon>Seminavis</taxon>
    </lineage>
</organism>
<gene>
    <name evidence="2" type="ORF">SEMRO_2981_G341510.1</name>
</gene>
<sequence>MGHPNIIKFYDLFQDQRHYYIVMDICKGGDLCDDLVTWGKLEEVDAAVLITQVLSCLNFCHGRKVVHRDIKPDNILLEQTKDVNHVKLIDFGFAKVFKDGEEMTEWVGTVHYMAPEVVNRSYFGASCDMWSVVQISKHDVELHFR</sequence>
<reference evidence="2" key="1">
    <citation type="submission" date="2020-06" db="EMBL/GenBank/DDBJ databases">
        <authorList>
            <consortium name="Plant Systems Biology data submission"/>
        </authorList>
    </citation>
    <scope>NUCLEOTIDE SEQUENCE</scope>
    <source>
        <strain evidence="2">D6</strain>
    </source>
</reference>